<gene>
    <name evidence="2" type="ORF">KHLLAP_LOCUS5744</name>
</gene>
<dbReference type="AlphaFoldDB" id="A0AAI8VIP7"/>
<evidence type="ECO:0000256" key="1">
    <source>
        <dbReference type="SAM" id="MobiDB-lite"/>
    </source>
</evidence>
<dbReference type="EMBL" id="CAUWAG010000007">
    <property type="protein sequence ID" value="CAJ2505276.1"/>
    <property type="molecule type" value="Genomic_DNA"/>
</dbReference>
<feature type="compositionally biased region" description="Basic and acidic residues" evidence="1">
    <location>
        <begin position="36"/>
        <end position="47"/>
    </location>
</feature>
<evidence type="ECO:0000313" key="3">
    <source>
        <dbReference type="Proteomes" id="UP001295740"/>
    </source>
</evidence>
<evidence type="ECO:0000313" key="2">
    <source>
        <dbReference type="EMBL" id="CAJ2505276.1"/>
    </source>
</evidence>
<reference evidence="2" key="1">
    <citation type="submission" date="2023-10" db="EMBL/GenBank/DDBJ databases">
        <authorList>
            <person name="Hackl T."/>
        </authorList>
    </citation>
    <scope>NUCLEOTIDE SEQUENCE</scope>
</reference>
<keyword evidence="3" id="KW-1185">Reference proteome</keyword>
<feature type="compositionally biased region" description="Low complexity" evidence="1">
    <location>
        <begin position="76"/>
        <end position="85"/>
    </location>
</feature>
<dbReference type="Proteomes" id="UP001295740">
    <property type="component" value="Unassembled WGS sequence"/>
</dbReference>
<feature type="compositionally biased region" description="Polar residues" evidence="1">
    <location>
        <begin position="86"/>
        <end position="112"/>
    </location>
</feature>
<feature type="compositionally biased region" description="Low complexity" evidence="1">
    <location>
        <begin position="134"/>
        <end position="152"/>
    </location>
</feature>
<protein>
    <submittedName>
        <fullName evidence="2">Uu.00g126700.m01.CDS01</fullName>
    </submittedName>
</protein>
<accession>A0AAI8VIP7</accession>
<organism evidence="2 3">
    <name type="scientific">Anthostomella pinea</name>
    <dbReference type="NCBI Taxonomy" id="933095"/>
    <lineage>
        <taxon>Eukaryota</taxon>
        <taxon>Fungi</taxon>
        <taxon>Dikarya</taxon>
        <taxon>Ascomycota</taxon>
        <taxon>Pezizomycotina</taxon>
        <taxon>Sordariomycetes</taxon>
        <taxon>Xylariomycetidae</taxon>
        <taxon>Xylariales</taxon>
        <taxon>Xylariaceae</taxon>
        <taxon>Anthostomella</taxon>
    </lineage>
</organism>
<feature type="region of interest" description="Disordered" evidence="1">
    <location>
        <begin position="30"/>
        <end position="157"/>
    </location>
</feature>
<feature type="compositionally biased region" description="Acidic residues" evidence="1">
    <location>
        <begin position="368"/>
        <end position="379"/>
    </location>
</feature>
<name>A0AAI8VIP7_9PEZI</name>
<sequence length="442" mass="48063">MMHPWGDEEDEPITFPGLMMADSQISALDISQGMGGKDDNDTTHIYEDGLVTSKPSSTKITAKPCRRPRATESPMQQQQQQQQRQHTNTGYSSGLTFNNSFHTALRNTNINPSPSPQPPKTSNYNRKSPPSEDPPSLSSSWSSTTTTLASAPRHPNENQQDLAVRINALSAAISTGTGTCLEVSARMLALARDNRHHAYAAGNTLDAYVLRPALAALGGGITTALRTYCPGVLGVVGVGGGDGGKEGGGGGVLRVRVSGEGTAERQRLKDRLVEQDALLSDSNQHLRRLISERNALRKQLEAVETAREKGEKGGKDTATSKKKGEGRISEKKKDTATLPSSAEEVPSTEARRLSSAATTIARPRPQDNNDEGEENGNEDADARNREKQLTEQLTEQLRELRVLVDQMALYDSSSHNRLSMPFVHREAQPTTEMEDLQDYIIL</sequence>
<feature type="region of interest" description="Disordered" evidence="1">
    <location>
        <begin position="302"/>
        <end position="388"/>
    </location>
</feature>
<feature type="compositionally biased region" description="Basic and acidic residues" evidence="1">
    <location>
        <begin position="302"/>
        <end position="335"/>
    </location>
</feature>
<proteinExistence type="predicted"/>
<comment type="caution">
    <text evidence="2">The sequence shown here is derived from an EMBL/GenBank/DDBJ whole genome shotgun (WGS) entry which is preliminary data.</text>
</comment>